<name>A0A9W6XI81_9STRA</name>
<dbReference type="AlphaFoldDB" id="A0A9W6XI81"/>
<evidence type="ECO:0000256" key="1">
    <source>
        <dbReference type="SAM" id="MobiDB-lite"/>
    </source>
</evidence>
<feature type="region of interest" description="Disordered" evidence="1">
    <location>
        <begin position="49"/>
        <end position="69"/>
    </location>
</feature>
<keyword evidence="3" id="KW-1185">Reference proteome</keyword>
<evidence type="ECO:0000313" key="2">
    <source>
        <dbReference type="EMBL" id="GMF39152.1"/>
    </source>
</evidence>
<feature type="region of interest" description="Disordered" evidence="1">
    <location>
        <begin position="1"/>
        <end position="27"/>
    </location>
</feature>
<comment type="caution">
    <text evidence="2">The sequence shown here is derived from an EMBL/GenBank/DDBJ whole genome shotgun (WGS) entry which is preliminary data.</text>
</comment>
<evidence type="ECO:0000313" key="3">
    <source>
        <dbReference type="Proteomes" id="UP001165121"/>
    </source>
</evidence>
<reference evidence="2" key="1">
    <citation type="submission" date="2023-04" db="EMBL/GenBank/DDBJ databases">
        <title>Phytophthora fragariaefolia NBRC 109709.</title>
        <authorList>
            <person name="Ichikawa N."/>
            <person name="Sato H."/>
            <person name="Tonouchi N."/>
        </authorList>
    </citation>
    <scope>NUCLEOTIDE SEQUENCE</scope>
    <source>
        <strain evidence="2">NBRC 109709</strain>
    </source>
</reference>
<protein>
    <submittedName>
        <fullName evidence="2">Unnamed protein product</fullName>
    </submittedName>
</protein>
<organism evidence="2 3">
    <name type="scientific">Phytophthora fragariaefolia</name>
    <dbReference type="NCBI Taxonomy" id="1490495"/>
    <lineage>
        <taxon>Eukaryota</taxon>
        <taxon>Sar</taxon>
        <taxon>Stramenopiles</taxon>
        <taxon>Oomycota</taxon>
        <taxon>Peronosporomycetes</taxon>
        <taxon>Peronosporales</taxon>
        <taxon>Peronosporaceae</taxon>
        <taxon>Phytophthora</taxon>
    </lineage>
</organism>
<proteinExistence type="predicted"/>
<dbReference type="EMBL" id="BSXT01001137">
    <property type="protein sequence ID" value="GMF39152.1"/>
    <property type="molecule type" value="Genomic_DNA"/>
</dbReference>
<gene>
    <name evidence="2" type="ORF">Pfra01_001153900</name>
</gene>
<dbReference type="Proteomes" id="UP001165121">
    <property type="component" value="Unassembled WGS sequence"/>
</dbReference>
<sequence length="144" mass="14841">MSEDSPGGMTITIGMPEEDPCPDESKPSVWRAVARSTFIAWGPADLLTSVSSGESSEADPDGLDGGVGAQPWVSEFRDASFDPVGCHSASSSSLSSLALRQSLRAGGAKLTLGAAEPPPDGVLLAAFVEEATTIVLCVAWEITF</sequence>
<accession>A0A9W6XI81</accession>